<comment type="caution">
    <text evidence="1">The sequence shown here is derived from an EMBL/GenBank/DDBJ whole genome shotgun (WGS) entry which is preliminary data.</text>
</comment>
<sequence>MMTIDKQDLGQGLLKQPEGGTIQTLRFVRKHSGKKKLLLRYREIGLRSYPSSHYYPYNSTTPLRTLPFKCDFKETFRAWLSLATNGSRDLQECPFNVDPSLKGPPKDWIVKLITGNTEKSLHLLFKCQEKTQEQEEE</sequence>
<organism evidence="1 2">
    <name type="scientific">Phrynosoma platyrhinos</name>
    <name type="common">Desert horned lizard</name>
    <dbReference type="NCBI Taxonomy" id="52577"/>
    <lineage>
        <taxon>Eukaryota</taxon>
        <taxon>Metazoa</taxon>
        <taxon>Chordata</taxon>
        <taxon>Craniata</taxon>
        <taxon>Vertebrata</taxon>
        <taxon>Euteleostomi</taxon>
        <taxon>Lepidosauria</taxon>
        <taxon>Squamata</taxon>
        <taxon>Bifurcata</taxon>
        <taxon>Unidentata</taxon>
        <taxon>Episquamata</taxon>
        <taxon>Toxicofera</taxon>
        <taxon>Iguania</taxon>
        <taxon>Phrynosomatidae</taxon>
        <taxon>Phrynosomatinae</taxon>
        <taxon>Phrynosoma</taxon>
    </lineage>
</organism>
<reference evidence="1 2" key="1">
    <citation type="journal article" date="2022" name="Gigascience">
        <title>A chromosome-level genome assembly and annotation of the desert horned lizard, Phrynosoma platyrhinos, provides insight into chromosomal rearrangements among reptiles.</title>
        <authorList>
            <person name="Koochekian N."/>
            <person name="Ascanio A."/>
            <person name="Farleigh K."/>
            <person name="Card D.C."/>
            <person name="Schield D.R."/>
            <person name="Castoe T.A."/>
            <person name="Jezkova T."/>
        </authorList>
    </citation>
    <scope>NUCLEOTIDE SEQUENCE [LARGE SCALE GENOMIC DNA]</scope>
    <source>
        <strain evidence="1">NK-2021</strain>
    </source>
</reference>
<accession>A0ABQ7SYB5</accession>
<evidence type="ECO:0000313" key="2">
    <source>
        <dbReference type="Proteomes" id="UP000826234"/>
    </source>
</evidence>
<name>A0ABQ7SYB5_PHRPL</name>
<gene>
    <name evidence="1" type="ORF">JD844_024489</name>
</gene>
<dbReference type="EMBL" id="JAIPUX010003289">
    <property type="protein sequence ID" value="KAH0622303.1"/>
    <property type="molecule type" value="Genomic_DNA"/>
</dbReference>
<protein>
    <submittedName>
        <fullName evidence="1">Uncharacterized protein</fullName>
    </submittedName>
</protein>
<evidence type="ECO:0000313" key="1">
    <source>
        <dbReference type="EMBL" id="KAH0622303.1"/>
    </source>
</evidence>
<proteinExistence type="predicted"/>
<keyword evidence="2" id="KW-1185">Reference proteome</keyword>
<dbReference type="Proteomes" id="UP000826234">
    <property type="component" value="Unassembled WGS sequence"/>
</dbReference>